<dbReference type="Proteomes" id="UP000274271">
    <property type="component" value="Unassembled WGS sequence"/>
</dbReference>
<evidence type="ECO:0000313" key="2">
    <source>
        <dbReference type="Proteomes" id="UP000274271"/>
    </source>
</evidence>
<dbReference type="Gene3D" id="2.40.160.130">
    <property type="entry name" value="Capsule assembly protein Wzi"/>
    <property type="match status" value="1"/>
</dbReference>
<dbReference type="OrthoDB" id="596512at2"/>
<comment type="caution">
    <text evidence="1">The sequence shown here is derived from an EMBL/GenBank/DDBJ whole genome shotgun (WGS) entry which is preliminary data.</text>
</comment>
<dbReference type="Pfam" id="PF14052">
    <property type="entry name" value="Caps_assemb_Wzi"/>
    <property type="match status" value="1"/>
</dbReference>
<protein>
    <recommendedName>
        <fullName evidence="3">Capsule assembly Wzi family protein</fullName>
    </recommendedName>
</protein>
<evidence type="ECO:0000313" key="1">
    <source>
        <dbReference type="EMBL" id="RRB10632.1"/>
    </source>
</evidence>
<dbReference type="AlphaFoldDB" id="A0A3P1CBJ3"/>
<gene>
    <name evidence="1" type="ORF">EHT87_26060</name>
</gene>
<reference evidence="1 2" key="1">
    <citation type="submission" date="2018-11" db="EMBL/GenBank/DDBJ databases">
        <authorList>
            <person name="Zhou Z."/>
            <person name="Wang G."/>
        </authorList>
    </citation>
    <scope>NUCLEOTIDE SEQUENCE [LARGE SCALE GENOMIC DNA]</scope>
    <source>
        <strain evidence="1 2">KCTC42998</strain>
    </source>
</reference>
<dbReference type="EMBL" id="RQJP01000006">
    <property type="protein sequence ID" value="RRB10632.1"/>
    <property type="molecule type" value="Genomic_DNA"/>
</dbReference>
<sequence>MKQLYPILLTGFIFSHTVFAQPLSRQQSRFYAEIGALASSTDRTPFWLRANQFGSVPLSAPFGTLRVGVAGAVLLSDTTGGHHARRNRPWTLEYQVEAVGNVGKSSQLLVPEAYVKLAHRGIEFVAGRRREVIGLVDSTLSSGSYAWSGNALPIPKVQFGTRGFTPLGRRGWLSINGFIAHGWYAKTWYLRHSFLHQKSLIFRIGKPASTVRVYAGINHHVQWGGQSDYIDPKFAVDGKLPGRLADFPNVLFAIRTNGLNNDRLTSFDYINLYGNHLGSIDFAGELRFPAVNLFVYHQHAFDDVTGMFFKNLPDGLSGIRLRNTHPVASGFQLNEVLLEFLTTLSQSGPTLYQTNKPWKGADNYFNNSQYRQGWTYQDRVIGTPFLTRRQDIQAAYQNSSDWAIVNNRVQVYHAALRATLARQIDLRVKLSYSRNYGIPEVFLAGQPRQLSTLVQVGVPLRWLGGSYLTAALSADAGQLYDDAVGGFIGLRKTVWGGTK</sequence>
<name>A0A3P1CBJ3_9BACT</name>
<evidence type="ECO:0008006" key="3">
    <source>
        <dbReference type="Google" id="ProtNLM"/>
    </source>
</evidence>
<dbReference type="InterPro" id="IPR038636">
    <property type="entry name" value="Wzi_sf"/>
</dbReference>
<keyword evidence="2" id="KW-1185">Reference proteome</keyword>
<accession>A0A3P1CBJ3</accession>
<dbReference type="InterPro" id="IPR026950">
    <property type="entry name" value="Caps_assemb_Wzi"/>
</dbReference>
<organism evidence="1 2">
    <name type="scientific">Larkinella knui</name>
    <dbReference type="NCBI Taxonomy" id="2025310"/>
    <lineage>
        <taxon>Bacteria</taxon>
        <taxon>Pseudomonadati</taxon>
        <taxon>Bacteroidota</taxon>
        <taxon>Cytophagia</taxon>
        <taxon>Cytophagales</taxon>
        <taxon>Spirosomataceae</taxon>
        <taxon>Larkinella</taxon>
    </lineage>
</organism>
<dbReference type="RefSeq" id="WP_124909744.1">
    <property type="nucleotide sequence ID" value="NZ_RQJP01000006.1"/>
</dbReference>
<proteinExistence type="predicted"/>